<sequence length="551" mass="56840">MPGVIAAAGLAAAEAAGAGIRLPRAPPAPRPSAMCPLAPPAGAESMPAYHIVVLASPRVHQGRYLATTLLSVAAADARPTTVTLLWAAHRRQPHPPQLPQPQAPKAPQASQQPQEGAPSAGGGDGGAPSPAPAAPPGPASGGGSSAGGAASGADGGEGGGAGGGDGEAREVLVQRIEMPKPPPSPPPSPPPPLKPTSRPANPLAWFSLLDNLALYEDHHDGQPDHHHVDGHGGSGGATQGPQQRGRERDGADGHAPGGSGSPWPRLRVRYLPESVPEGDVMANYYQALLVPDQIASELGDEHLKELPLLVLEGDVLLAPHFAARMACALRMIQGLGVAGAAAGGHAHAALPDFALSLYDPGMVPQAVPDVMRIYEQHRRQQQQQRQHQAEGGQQQQGGQAGHAEQMWLVPSLWSWGSQGLLYSYGIRVSLMYHYRELLAGCAPQDGLQDIELDRHMQSRGCVGVPPLPPVTSKPRVTGPACDPRVVHGNASGAAVAHGGGGACYLFTAQPAMVQHVGASSALFGAVSSRYHMTLNFPDPVSIPGLDTEGAW</sequence>
<gene>
    <name evidence="2" type="ORF">GPECTOR_9g598</name>
</gene>
<dbReference type="EMBL" id="LSYV01000010">
    <property type="protein sequence ID" value="KXZ52554.1"/>
    <property type="molecule type" value="Genomic_DNA"/>
</dbReference>
<proteinExistence type="predicted"/>
<feature type="compositionally biased region" description="Pro residues" evidence="1">
    <location>
        <begin position="94"/>
        <end position="104"/>
    </location>
</feature>
<feature type="compositionally biased region" description="Low complexity" evidence="1">
    <location>
        <begin position="381"/>
        <end position="393"/>
    </location>
</feature>
<dbReference type="OrthoDB" id="549904at2759"/>
<feature type="region of interest" description="Disordered" evidence="1">
    <location>
        <begin position="92"/>
        <end position="199"/>
    </location>
</feature>
<organism evidence="2 3">
    <name type="scientific">Gonium pectorale</name>
    <name type="common">Green alga</name>
    <dbReference type="NCBI Taxonomy" id="33097"/>
    <lineage>
        <taxon>Eukaryota</taxon>
        <taxon>Viridiplantae</taxon>
        <taxon>Chlorophyta</taxon>
        <taxon>core chlorophytes</taxon>
        <taxon>Chlorophyceae</taxon>
        <taxon>CS clade</taxon>
        <taxon>Chlamydomonadales</taxon>
        <taxon>Volvocaceae</taxon>
        <taxon>Gonium</taxon>
    </lineage>
</organism>
<name>A0A150GS15_GONPE</name>
<feature type="compositionally biased region" description="Pro residues" evidence="1">
    <location>
        <begin position="179"/>
        <end position="194"/>
    </location>
</feature>
<comment type="caution">
    <text evidence="2">The sequence shown here is derived from an EMBL/GenBank/DDBJ whole genome shotgun (WGS) entry which is preliminary data.</text>
</comment>
<feature type="compositionally biased region" description="Pro residues" evidence="1">
    <location>
        <begin position="129"/>
        <end position="138"/>
    </location>
</feature>
<feature type="compositionally biased region" description="Gly residues" evidence="1">
    <location>
        <begin position="139"/>
        <end position="165"/>
    </location>
</feature>
<feature type="region of interest" description="Disordered" evidence="1">
    <location>
        <begin position="217"/>
        <end position="266"/>
    </location>
</feature>
<evidence type="ECO:0000313" key="3">
    <source>
        <dbReference type="Proteomes" id="UP000075714"/>
    </source>
</evidence>
<dbReference type="AlphaFoldDB" id="A0A150GS15"/>
<reference evidence="3" key="1">
    <citation type="journal article" date="2016" name="Nat. Commun.">
        <title>The Gonium pectorale genome demonstrates co-option of cell cycle regulation during the evolution of multicellularity.</title>
        <authorList>
            <person name="Hanschen E.R."/>
            <person name="Marriage T.N."/>
            <person name="Ferris P.J."/>
            <person name="Hamaji T."/>
            <person name="Toyoda A."/>
            <person name="Fujiyama A."/>
            <person name="Neme R."/>
            <person name="Noguchi H."/>
            <person name="Minakuchi Y."/>
            <person name="Suzuki M."/>
            <person name="Kawai-Toyooka H."/>
            <person name="Smith D.R."/>
            <person name="Sparks H."/>
            <person name="Anderson J."/>
            <person name="Bakaric R."/>
            <person name="Luria V."/>
            <person name="Karger A."/>
            <person name="Kirschner M.W."/>
            <person name="Durand P.M."/>
            <person name="Michod R.E."/>
            <person name="Nozaki H."/>
            <person name="Olson B.J."/>
        </authorList>
    </citation>
    <scope>NUCLEOTIDE SEQUENCE [LARGE SCALE GENOMIC DNA]</scope>
    <source>
        <strain evidence="3">NIES-2863</strain>
    </source>
</reference>
<protein>
    <submittedName>
        <fullName evidence="2">Uncharacterized protein</fullName>
    </submittedName>
</protein>
<evidence type="ECO:0000313" key="2">
    <source>
        <dbReference type="EMBL" id="KXZ52554.1"/>
    </source>
</evidence>
<feature type="region of interest" description="Disordered" evidence="1">
    <location>
        <begin position="376"/>
        <end position="401"/>
    </location>
</feature>
<feature type="compositionally biased region" description="Basic and acidic residues" evidence="1">
    <location>
        <begin position="217"/>
        <end position="230"/>
    </location>
</feature>
<keyword evidence="3" id="KW-1185">Reference proteome</keyword>
<dbReference type="Proteomes" id="UP000075714">
    <property type="component" value="Unassembled WGS sequence"/>
</dbReference>
<accession>A0A150GS15</accession>
<feature type="compositionally biased region" description="Low complexity" evidence="1">
    <location>
        <begin position="105"/>
        <end position="118"/>
    </location>
</feature>
<evidence type="ECO:0000256" key="1">
    <source>
        <dbReference type="SAM" id="MobiDB-lite"/>
    </source>
</evidence>